<accession>A0ABP1IKY5</accession>
<evidence type="ECO:0000313" key="1">
    <source>
        <dbReference type="EMBL" id="CAL6018443.1"/>
    </source>
</evidence>
<dbReference type="SMART" id="SM00710">
    <property type="entry name" value="PbH1"/>
    <property type="match status" value="9"/>
</dbReference>
<dbReference type="InterPro" id="IPR006626">
    <property type="entry name" value="PbH1"/>
</dbReference>
<comment type="caution">
    <text evidence="1">The sequence shown here is derived from an EMBL/GenBank/DDBJ whole genome shotgun (WGS) entry which is preliminary data.</text>
</comment>
<organism evidence="1 2">
    <name type="scientific">Hexamita inflata</name>
    <dbReference type="NCBI Taxonomy" id="28002"/>
    <lineage>
        <taxon>Eukaryota</taxon>
        <taxon>Metamonada</taxon>
        <taxon>Diplomonadida</taxon>
        <taxon>Hexamitidae</taxon>
        <taxon>Hexamitinae</taxon>
        <taxon>Hexamita</taxon>
    </lineage>
</organism>
<evidence type="ECO:0000313" key="2">
    <source>
        <dbReference type="Proteomes" id="UP001642409"/>
    </source>
</evidence>
<reference evidence="1 2" key="1">
    <citation type="submission" date="2024-07" db="EMBL/GenBank/DDBJ databases">
        <authorList>
            <person name="Akdeniz Z."/>
        </authorList>
    </citation>
    <scope>NUCLEOTIDE SEQUENCE [LARGE SCALE GENOMIC DNA]</scope>
</reference>
<sequence>MPYDNNFVNSVKQPNCPNFADSCNSTTNISASDIYSAVTYNNTLISDTLIQCQSQLYISTFDVLSVTNSLSGIDFANGYAFGASTIISNAFIDIQDGVYTTTVLCLFQSQSSFDNLKIQIGTQVIGSGSLVSAGSSIIINQVNIISKLNSTVTVNSTFKLNILMPRATSAVLNNLLLNLTISPSQGTVALIGSVAGLLNISGYQVLGFYTSQANIVLGAYAVNSSFVNINNVSFSPYVFNAGNMSSYLFSTVNTSTMVVGNISIVLGTALNPMLFNMLVTTNQYEYQFGGIAANLNGSALNISDVQFDAKQTYMIYYVQNFGLLLGITKLPTTRVIIQRVCLAHIIKSFTSFNVFGVIGVFEGILQFQQSNILISLQSADVFSYFGTIGQTTSSCIYTNMQQVTLSISVFDKAITCVSALVASHNSPNCTISSCTVQSSNISSESYTGGFIGVCNSLGVISFSQIINSRIDAKVYAGGMIGFARQNIQISNSTVQNTTFGITSHISAFVGQLQSDSFIAFSADKAVNITIKCNTNAGGFIGLVDQSSNIMISECSVVNSSISAASNNAGAYLGSFGRYEYGSIMKIVKSNVSNVNVNAPSYFGIIVGFKLTAYSVSTSMPYDNNFVNSVKQPNCPNFADSCNSTTNISASDIYSAVTYNNTLISDTLIQCQSQLYISTFDVLSVTNSLSGIDFANGYAFGASTIISNAFIDIQDGVYTTTVLCLFQSQSSFDNLKIQIGTQVIGSGSLVSAGSSIIINQVNIISKLNSTVTVNSTFKLNILMPRATSAVLNNLLLNLTISPSQGTVALIGSVAGLLNISGYQVLGFYTSQANIVLGAYAVNSSFVNINNVSFSPYVFNAGNMSSYLFSAVNTSTMVVGNISIVLGTALNPMLFNMLVTTNQYEYQFGGIAANLNGSALNISDVQFDAKQTYMIYYVQNFGLLLGITKLPTTRVIIQRVCLAHIIKSFTSFNVFGVIGVFEGILQFQQSNILISLQSADVFSYFGTIGQTTSSCIYTNMQQVTLSISVFDKAITCVSALVASHNSPNCTISSCTVQSSNISSESYTGGFIGVCNSFVVISFSQIINSRIDAKGDAGGMIGFARQNIQISNSTVQNTTFGITSHISAFVGQLQSDSFIAFSADKAVNITIKCNTNAGGFIGLVDQSSNIMISECSVVNSSISAASNNAGAYLGSFGRYEYGSIMKIVKSNVSNINVNAPSYFGIIVGFKLTAYSVSTSMPYDNNFVNSVKQPNCPNFADSCNSTTNISASDIYSAVTYNDTLISDTLIQCQSQLYISTFDILSVTNSLSGIDFANGYAFGASTIISNAFIDIQDGVYTTTVLCLFQSQSSFDNLKIQIGTQVIGSGSLVSAGSSIIINQVNIISKLNSTVTVNSTFKLNILMPRATSAVLNNLLLNLTISPSQGTVALIGSVAGLLNISGYQVLGFYTSQANIVLGAYAVNSSFVNINNVSFSPYVFNAGNMSSYLFSAVNASTMLVGNISIVLGTALNPMLFNMLVTTNQYEYQFGGIAANLNGSALNISDVQFDAKQTYMIYYVQNFGLLLGITKLPTTRVIIQRVCLAHIIKSFTSFNVFGVIGVFEGILQFQQSNILISLQSADVFSYFGTIGQTTSSCIYTNMQQVTLSISVFDKAITCVSALVASHNSPNCTISSCTVQSSNISSESYTGGFIGVCNSLVVISFSQIINSRIDAKVYAGGMIGFARQNIQISNSTVQNTTFGITSHISAFVGQLQSDSFIAFSADKAVNITIKCNTNAGGFIGLVDQSSNIMISECSVVNSSISAASNNAGAYLGSIYKQYYGNIIQLLSSTIVQVQIWSPVNAGLVVGYNYYKTFTAIQCNSEGYNYVNNNLLQNCINFVNSC</sequence>
<keyword evidence="2" id="KW-1185">Reference proteome</keyword>
<gene>
    <name evidence="1" type="ORF">HINF_LOCUS26473</name>
</gene>
<proteinExistence type="predicted"/>
<name>A0ABP1IKY5_9EUKA</name>
<protein>
    <submittedName>
        <fullName evidence="1">Uncharacterized protein</fullName>
    </submittedName>
</protein>
<dbReference type="Gene3D" id="2.160.20.110">
    <property type="match status" value="3"/>
</dbReference>
<dbReference type="EMBL" id="CAXDID020000080">
    <property type="protein sequence ID" value="CAL6018443.1"/>
    <property type="molecule type" value="Genomic_DNA"/>
</dbReference>
<dbReference type="Proteomes" id="UP001642409">
    <property type="component" value="Unassembled WGS sequence"/>
</dbReference>